<proteinExistence type="predicted"/>
<feature type="transmembrane region" description="Helical" evidence="6">
    <location>
        <begin position="82"/>
        <end position="102"/>
    </location>
</feature>
<dbReference type="Pfam" id="PF09678">
    <property type="entry name" value="Caa3_CtaG"/>
    <property type="match status" value="1"/>
</dbReference>
<reference evidence="7 8" key="1">
    <citation type="submission" date="2021-03" db="EMBL/GenBank/DDBJ databases">
        <title>Genomic Encyclopedia of Type Strains, Phase IV (KMG-IV): sequencing the most valuable type-strain genomes for metagenomic binning, comparative biology and taxonomic classification.</title>
        <authorList>
            <person name="Goeker M."/>
        </authorList>
    </citation>
    <scope>NUCLEOTIDE SEQUENCE [LARGE SCALE GENOMIC DNA]</scope>
    <source>
        <strain evidence="7 8">DSM 26675</strain>
    </source>
</reference>
<protein>
    <submittedName>
        <fullName evidence="7">Membrane protein</fullName>
    </submittedName>
</protein>
<evidence type="ECO:0000256" key="5">
    <source>
        <dbReference type="ARBA" id="ARBA00023136"/>
    </source>
</evidence>
<feature type="transmembrane region" description="Helical" evidence="6">
    <location>
        <begin position="12"/>
        <end position="32"/>
    </location>
</feature>
<feature type="transmembrane region" description="Helical" evidence="6">
    <location>
        <begin position="254"/>
        <end position="276"/>
    </location>
</feature>
<dbReference type="EMBL" id="JAGIKZ010000002">
    <property type="protein sequence ID" value="MBP2239996.1"/>
    <property type="molecule type" value="Genomic_DNA"/>
</dbReference>
<dbReference type="RefSeq" id="WP_066393279.1">
    <property type="nucleotide sequence ID" value="NZ_JAGIKZ010000002.1"/>
</dbReference>
<gene>
    <name evidence="7" type="ORF">J2Z40_000549</name>
</gene>
<keyword evidence="8" id="KW-1185">Reference proteome</keyword>
<dbReference type="NCBIfam" id="TIGR02737">
    <property type="entry name" value="caa3_CtaG"/>
    <property type="match status" value="1"/>
</dbReference>
<evidence type="ECO:0000256" key="1">
    <source>
        <dbReference type="ARBA" id="ARBA00004651"/>
    </source>
</evidence>
<sequence length="300" mass="34115">MSISIFGFRALWSPYFAISLVLILIGYFLFMTKYRKKFIESERLTIGQAVNFSLGIILLYIIKGSPVDLLGHLTFYAHMTQMAVLCLIIPQLFIYGIPKWIWRTLFKNNVIKKMFNLLSKPVVALIMFNGIFSIYHIPLVFDLVKTDIWLHAGYTSILFIVSFFFWWPLINQLEDQHTLSGLKKVGYIFAGGALLLPACALIIFSDVPLYATFSDPNAWAKALELCVPGTTLAGLTLSGPEVFSSMSLLDDQQLGGIVMKIIQEVVYGFVLAKVFFSWYRNEQGETEAEKQHRLNPQLIE</sequence>
<evidence type="ECO:0000256" key="2">
    <source>
        <dbReference type="ARBA" id="ARBA00022475"/>
    </source>
</evidence>
<dbReference type="Proteomes" id="UP001519293">
    <property type="component" value="Unassembled WGS sequence"/>
</dbReference>
<comment type="caution">
    <text evidence="7">The sequence shown here is derived from an EMBL/GenBank/DDBJ whole genome shotgun (WGS) entry which is preliminary data.</text>
</comment>
<keyword evidence="4 6" id="KW-1133">Transmembrane helix</keyword>
<dbReference type="InterPro" id="IPR014108">
    <property type="entry name" value="Caa3-assmbl_CtaG"/>
</dbReference>
<evidence type="ECO:0000256" key="6">
    <source>
        <dbReference type="SAM" id="Phobius"/>
    </source>
</evidence>
<accession>A0ABS4RC71</accession>
<keyword evidence="3 6" id="KW-0812">Transmembrane</keyword>
<organism evidence="7 8">
    <name type="scientific">Cytobacillus eiseniae</name>
    <dbReference type="NCBI Taxonomy" id="762947"/>
    <lineage>
        <taxon>Bacteria</taxon>
        <taxon>Bacillati</taxon>
        <taxon>Bacillota</taxon>
        <taxon>Bacilli</taxon>
        <taxon>Bacillales</taxon>
        <taxon>Bacillaceae</taxon>
        <taxon>Cytobacillus</taxon>
    </lineage>
</organism>
<feature type="transmembrane region" description="Helical" evidence="6">
    <location>
        <begin position="44"/>
        <end position="62"/>
    </location>
</feature>
<keyword evidence="5 6" id="KW-0472">Membrane</keyword>
<keyword evidence="2" id="KW-1003">Cell membrane</keyword>
<feature type="transmembrane region" description="Helical" evidence="6">
    <location>
        <begin position="153"/>
        <end position="173"/>
    </location>
</feature>
<evidence type="ECO:0000313" key="7">
    <source>
        <dbReference type="EMBL" id="MBP2239996.1"/>
    </source>
</evidence>
<evidence type="ECO:0000313" key="8">
    <source>
        <dbReference type="Proteomes" id="UP001519293"/>
    </source>
</evidence>
<comment type="subcellular location">
    <subcellularLocation>
        <location evidence="1">Cell membrane</location>
        <topology evidence="1">Multi-pass membrane protein</topology>
    </subcellularLocation>
</comment>
<evidence type="ECO:0000256" key="3">
    <source>
        <dbReference type="ARBA" id="ARBA00022692"/>
    </source>
</evidence>
<dbReference type="InterPro" id="IPR019108">
    <property type="entry name" value="Caa3_assmbl_CtaG-rel"/>
</dbReference>
<feature type="transmembrane region" description="Helical" evidence="6">
    <location>
        <begin position="122"/>
        <end position="141"/>
    </location>
</feature>
<feature type="transmembrane region" description="Helical" evidence="6">
    <location>
        <begin position="185"/>
        <end position="204"/>
    </location>
</feature>
<evidence type="ECO:0000256" key="4">
    <source>
        <dbReference type="ARBA" id="ARBA00022989"/>
    </source>
</evidence>
<name>A0ABS4RC71_9BACI</name>